<proteinExistence type="inferred from homology"/>
<dbReference type="OrthoDB" id="9794720at2"/>
<keyword evidence="8 9" id="KW-0464">Manganese</keyword>
<dbReference type="EMBL" id="CP029145">
    <property type="protein sequence ID" value="AWM32176.1"/>
    <property type="molecule type" value="Genomic_DNA"/>
</dbReference>
<dbReference type="Gene3D" id="3.90.320.10">
    <property type="match status" value="1"/>
</dbReference>
<dbReference type="Pfam" id="PF01930">
    <property type="entry name" value="Cas_Cas4"/>
    <property type="match status" value="1"/>
</dbReference>
<comment type="function">
    <text evidence="9">CRISPR (clustered regularly interspaced short palindromic repeat) is an adaptive immune system that provides protection against mobile genetic elements (viruses, transposable elements and conjugative plasmids). CRISPR clusters contain sequences complementary to antecedent mobile elements and target invading nucleic acids. CRISPR clusters are transcribed and processed into CRISPR RNA (crRNA).</text>
</comment>
<dbReference type="AlphaFoldDB" id="A0A2Z3GLV9"/>
<dbReference type="PANTHER" id="PTHR37168">
    <property type="entry name" value="CRISPR-ASSOCIATED EXONUCLEASE CAS4"/>
    <property type="match status" value="1"/>
</dbReference>
<evidence type="ECO:0000256" key="1">
    <source>
        <dbReference type="ARBA" id="ARBA00022722"/>
    </source>
</evidence>
<dbReference type="GO" id="GO:0004527">
    <property type="term" value="F:exonuclease activity"/>
    <property type="evidence" value="ECO:0007669"/>
    <property type="project" value="UniProtKB-KW"/>
</dbReference>
<evidence type="ECO:0000256" key="5">
    <source>
        <dbReference type="ARBA" id="ARBA00023004"/>
    </source>
</evidence>
<evidence type="ECO:0000256" key="4">
    <source>
        <dbReference type="ARBA" id="ARBA00022839"/>
    </source>
</evidence>
<dbReference type="PANTHER" id="PTHR37168:SF1">
    <property type="entry name" value="CRISPR-ASSOCIATED EXONUCLEASE CAS4"/>
    <property type="match status" value="1"/>
</dbReference>
<keyword evidence="4 9" id="KW-0269">Exonuclease</keyword>
<dbReference type="GO" id="GO:0051607">
    <property type="term" value="P:defense response to virus"/>
    <property type="evidence" value="ECO:0007669"/>
    <property type="project" value="UniProtKB-KW"/>
</dbReference>
<keyword evidence="5 9" id="KW-0408">Iron</keyword>
<dbReference type="NCBIfam" id="TIGR00372">
    <property type="entry name" value="cas4"/>
    <property type="match status" value="1"/>
</dbReference>
<dbReference type="EC" id="3.1.12.1" evidence="9"/>
<dbReference type="InterPro" id="IPR022765">
    <property type="entry name" value="Dna2/Cas4_DUF83"/>
</dbReference>
<dbReference type="GO" id="GO:0046872">
    <property type="term" value="F:metal ion binding"/>
    <property type="evidence" value="ECO:0007669"/>
    <property type="project" value="UniProtKB-KW"/>
</dbReference>
<dbReference type="RefSeq" id="WP_109655300.1">
    <property type="nucleotide sequence ID" value="NZ_CP029145.1"/>
</dbReference>
<keyword evidence="1 9" id="KW-0540">Nuclease</keyword>
<dbReference type="KEGG" id="hnv:DDQ68_04840"/>
<keyword evidence="3 9" id="KW-0378">Hydrolase</keyword>
<dbReference type="InterPro" id="IPR013343">
    <property type="entry name" value="CRISPR-assoc_prot_Cas4"/>
</dbReference>
<evidence type="ECO:0000313" key="11">
    <source>
        <dbReference type="EMBL" id="AWM32176.1"/>
    </source>
</evidence>
<organism evidence="11 12">
    <name type="scientific">Hymenobacter nivis</name>
    <dbReference type="NCBI Taxonomy" id="1850093"/>
    <lineage>
        <taxon>Bacteria</taxon>
        <taxon>Pseudomonadati</taxon>
        <taxon>Bacteroidota</taxon>
        <taxon>Cytophagia</taxon>
        <taxon>Cytophagales</taxon>
        <taxon>Hymenobacteraceae</taxon>
        <taxon>Hymenobacter</taxon>
    </lineage>
</organism>
<evidence type="ECO:0000256" key="8">
    <source>
        <dbReference type="ARBA" id="ARBA00023211"/>
    </source>
</evidence>
<evidence type="ECO:0000256" key="7">
    <source>
        <dbReference type="ARBA" id="ARBA00023118"/>
    </source>
</evidence>
<accession>A0A2Z3GLV9</accession>
<feature type="domain" description="DUF83" evidence="10">
    <location>
        <begin position="4"/>
        <end position="164"/>
    </location>
</feature>
<keyword evidence="6 9" id="KW-0411">Iron-sulfur</keyword>
<keyword evidence="7 9" id="KW-0051">Antiviral defense</keyword>
<evidence type="ECO:0000259" key="10">
    <source>
        <dbReference type="Pfam" id="PF01930"/>
    </source>
</evidence>
<keyword evidence="12" id="KW-1185">Reference proteome</keyword>
<dbReference type="InterPro" id="IPR011604">
    <property type="entry name" value="PDDEXK-like_dom_sf"/>
</dbReference>
<dbReference type="GO" id="GO:0051536">
    <property type="term" value="F:iron-sulfur cluster binding"/>
    <property type="evidence" value="ECO:0007669"/>
    <property type="project" value="UniProtKB-KW"/>
</dbReference>
<protein>
    <recommendedName>
        <fullName evidence="9">CRISPR-associated exonuclease Cas4</fullName>
        <ecNumber evidence="9">3.1.12.1</ecNumber>
    </recommendedName>
</protein>
<evidence type="ECO:0000256" key="9">
    <source>
        <dbReference type="RuleBase" id="RU365022"/>
    </source>
</evidence>
<evidence type="ECO:0000256" key="6">
    <source>
        <dbReference type="ARBA" id="ARBA00023014"/>
    </source>
</evidence>
<keyword evidence="2 9" id="KW-0479">Metal-binding</keyword>
<reference evidence="12" key="1">
    <citation type="submission" date="2018-04" db="EMBL/GenBank/DDBJ databases">
        <title>Complete genome of Antarctic heterotrophic bacterium Hymenobacter nivis.</title>
        <authorList>
            <person name="Terashima M."/>
        </authorList>
    </citation>
    <scope>NUCLEOTIDE SEQUENCE [LARGE SCALE GENOMIC DNA]</scope>
    <source>
        <strain evidence="12">NBRC 111535</strain>
    </source>
</reference>
<evidence type="ECO:0000313" key="12">
    <source>
        <dbReference type="Proteomes" id="UP000245999"/>
    </source>
</evidence>
<comment type="similarity">
    <text evidence="9">Belongs to the CRISPR-associated exonuclease Cas4 family.</text>
</comment>
<sequence>MRITGKHINYYHICHRKLWLFHHGISFQQTHDNVADGTLLHQTAYPQRAQRYREIQIKGIKIDFYDPHERVVHEIKRSNKMEAASVAQLQFYLLTLERHGVVEPTGLLEYPKIRRVEKVVLTDADRVAIAEWEAAIAQLVAQETCPSVINKPFCKNCSYYDFCYSGE</sequence>
<evidence type="ECO:0000256" key="2">
    <source>
        <dbReference type="ARBA" id="ARBA00022723"/>
    </source>
</evidence>
<dbReference type="Proteomes" id="UP000245999">
    <property type="component" value="Chromosome"/>
</dbReference>
<evidence type="ECO:0000256" key="3">
    <source>
        <dbReference type="ARBA" id="ARBA00022801"/>
    </source>
</evidence>
<name>A0A2Z3GLV9_9BACT</name>
<comment type="cofactor">
    <cofactor evidence="9">
        <name>iron-sulfur cluster</name>
        <dbReference type="ChEBI" id="CHEBI:30408"/>
    </cofactor>
</comment>
<gene>
    <name evidence="11" type="primary">cas4</name>
    <name evidence="11" type="ORF">DDQ68_04840</name>
</gene>
<comment type="cofactor">
    <cofactor evidence="9">
        <name>Mg(2+)</name>
        <dbReference type="ChEBI" id="CHEBI:18420"/>
    </cofactor>
    <cofactor evidence="9">
        <name>Mn(2+)</name>
        <dbReference type="ChEBI" id="CHEBI:29035"/>
    </cofactor>
    <text evidence="9">Mg(2+) or Mn(2+) required for ssDNA cleavage activity.</text>
</comment>